<dbReference type="EMBL" id="KZ293442">
    <property type="protein sequence ID" value="PBK66196.1"/>
    <property type="molecule type" value="Genomic_DNA"/>
</dbReference>
<dbReference type="InterPro" id="IPR027417">
    <property type="entry name" value="P-loop_NTPase"/>
</dbReference>
<evidence type="ECO:0008006" key="3">
    <source>
        <dbReference type="Google" id="ProtNLM"/>
    </source>
</evidence>
<name>A0A2H3BT07_9AGAR</name>
<reference evidence="2" key="1">
    <citation type="journal article" date="2017" name="Nat. Ecol. Evol.">
        <title>Genome expansion and lineage-specific genetic innovations in the forest pathogenic fungi Armillaria.</title>
        <authorList>
            <person name="Sipos G."/>
            <person name="Prasanna A.N."/>
            <person name="Walter M.C."/>
            <person name="O'Connor E."/>
            <person name="Balint B."/>
            <person name="Krizsan K."/>
            <person name="Kiss B."/>
            <person name="Hess J."/>
            <person name="Varga T."/>
            <person name="Slot J."/>
            <person name="Riley R."/>
            <person name="Boka B."/>
            <person name="Rigling D."/>
            <person name="Barry K."/>
            <person name="Lee J."/>
            <person name="Mihaltcheva S."/>
            <person name="LaButti K."/>
            <person name="Lipzen A."/>
            <person name="Waldron R."/>
            <person name="Moloney N.M."/>
            <person name="Sperisen C."/>
            <person name="Kredics L."/>
            <person name="Vagvoelgyi C."/>
            <person name="Patrignani A."/>
            <person name="Fitzpatrick D."/>
            <person name="Nagy I."/>
            <person name="Doyle S."/>
            <person name="Anderson J.B."/>
            <person name="Grigoriev I.V."/>
            <person name="Gueldener U."/>
            <person name="Muensterkoetter M."/>
            <person name="Nagy L.G."/>
        </authorList>
    </citation>
    <scope>NUCLEOTIDE SEQUENCE [LARGE SCALE GENOMIC DNA]</scope>
    <source>
        <strain evidence="2">28-4</strain>
    </source>
</reference>
<protein>
    <recommendedName>
        <fullName evidence="3">ATP-dependent DNA helicase</fullName>
    </recommendedName>
</protein>
<evidence type="ECO:0000313" key="2">
    <source>
        <dbReference type="Proteomes" id="UP000218334"/>
    </source>
</evidence>
<gene>
    <name evidence="1" type="ORF">ARMSODRAFT_989544</name>
</gene>
<sequence length="358" mass="40994">MIFAGDFAQLPPISSESWSLYRKLHGYLVTSKSGQDRTLRKGLWHQINTVVILRQNMRHKLQTPDDRRLRTALENMRFHDCTEDDITFLKSRVSGRKDSVHTMTSAEFRNVSIITAWNVHKDEVNRLGTLQFSNEIKQELINFFSDDTNIGPRLQHILWNQLPSSMSKHISGKLSLCKGLPVMIWNNVAMELCITKGQKGFVYAWQVLDTLFVKLCDLPSDIQLPGLPLNVVPLTPTKTHFKCFLSNRERVFITREQIKVLPNFAMTDYTSQGKTRPYNVVDLSNCKSHQACATAEGTIILADTMEVSKHLIQNHASGELRQEFRDFEILNDITRLRFISELDVGVIGLTRSELIASY</sequence>
<dbReference type="SUPFAM" id="SSF52540">
    <property type="entry name" value="P-loop containing nucleoside triphosphate hydrolases"/>
    <property type="match status" value="1"/>
</dbReference>
<dbReference type="Proteomes" id="UP000218334">
    <property type="component" value="Unassembled WGS sequence"/>
</dbReference>
<dbReference type="AlphaFoldDB" id="A0A2H3BT07"/>
<evidence type="ECO:0000313" key="1">
    <source>
        <dbReference type="EMBL" id="PBK66196.1"/>
    </source>
</evidence>
<accession>A0A2H3BT07</accession>
<keyword evidence="2" id="KW-1185">Reference proteome</keyword>
<organism evidence="1 2">
    <name type="scientific">Armillaria solidipes</name>
    <dbReference type="NCBI Taxonomy" id="1076256"/>
    <lineage>
        <taxon>Eukaryota</taxon>
        <taxon>Fungi</taxon>
        <taxon>Dikarya</taxon>
        <taxon>Basidiomycota</taxon>
        <taxon>Agaricomycotina</taxon>
        <taxon>Agaricomycetes</taxon>
        <taxon>Agaricomycetidae</taxon>
        <taxon>Agaricales</taxon>
        <taxon>Marasmiineae</taxon>
        <taxon>Physalacriaceae</taxon>
        <taxon>Armillaria</taxon>
    </lineage>
</organism>
<proteinExistence type="predicted"/>
<dbReference type="STRING" id="1076256.A0A2H3BT07"/>